<gene>
    <name evidence="1" type="ORF">QYF61_026153</name>
</gene>
<sequence length="181" mass="20419">MKGPEHLSDEERLRELGLFSLGKGRLQGTSSMWRVQRGRSQALSVVPSDRTRGDGHQLKHRRFPLNTRKHFVTVRVTKHWHRLPREVVESPSLEIRRNHLDTVLVNLLVEPACGLSLDSQQDVPGSHSIQGCFLASVSFYNLIHNFLTLLVSEPPREGTLLDLLFVNREGLVGDVTAGCWA</sequence>
<accession>A0AAN7NQ27</accession>
<reference evidence="1 2" key="1">
    <citation type="journal article" date="2023" name="J. Hered.">
        <title>Chromosome-level genome of the wood stork (Mycteria americana) provides insight into avian chromosome evolution.</title>
        <authorList>
            <person name="Flamio R. Jr."/>
            <person name="Ramstad K.M."/>
        </authorList>
    </citation>
    <scope>NUCLEOTIDE SEQUENCE [LARGE SCALE GENOMIC DNA]</scope>
    <source>
        <strain evidence="1">JAX WOST 10</strain>
    </source>
</reference>
<dbReference type="Proteomes" id="UP001333110">
    <property type="component" value="Unassembled WGS sequence"/>
</dbReference>
<dbReference type="AlphaFoldDB" id="A0AAN7NQ27"/>
<evidence type="ECO:0000313" key="2">
    <source>
        <dbReference type="Proteomes" id="UP001333110"/>
    </source>
</evidence>
<dbReference type="EMBL" id="JAUNZN010000002">
    <property type="protein sequence ID" value="KAK4828399.1"/>
    <property type="molecule type" value="Genomic_DNA"/>
</dbReference>
<organism evidence="1 2">
    <name type="scientific">Mycteria americana</name>
    <name type="common">Wood stork</name>
    <dbReference type="NCBI Taxonomy" id="33587"/>
    <lineage>
        <taxon>Eukaryota</taxon>
        <taxon>Metazoa</taxon>
        <taxon>Chordata</taxon>
        <taxon>Craniata</taxon>
        <taxon>Vertebrata</taxon>
        <taxon>Euteleostomi</taxon>
        <taxon>Archelosauria</taxon>
        <taxon>Archosauria</taxon>
        <taxon>Dinosauria</taxon>
        <taxon>Saurischia</taxon>
        <taxon>Theropoda</taxon>
        <taxon>Coelurosauria</taxon>
        <taxon>Aves</taxon>
        <taxon>Neognathae</taxon>
        <taxon>Neoaves</taxon>
        <taxon>Aequornithes</taxon>
        <taxon>Ciconiiformes</taxon>
        <taxon>Ciconiidae</taxon>
        <taxon>Mycteria</taxon>
    </lineage>
</organism>
<proteinExistence type="predicted"/>
<comment type="caution">
    <text evidence="1">The sequence shown here is derived from an EMBL/GenBank/DDBJ whole genome shotgun (WGS) entry which is preliminary data.</text>
</comment>
<evidence type="ECO:0000313" key="1">
    <source>
        <dbReference type="EMBL" id="KAK4828399.1"/>
    </source>
</evidence>
<protein>
    <submittedName>
        <fullName evidence="1">Uncharacterized protein</fullName>
    </submittedName>
</protein>
<keyword evidence="2" id="KW-1185">Reference proteome</keyword>
<name>A0AAN7NQ27_MYCAM</name>